<organism evidence="2 3">
    <name type="scientific">Fluctibacter halophilus</name>
    <dbReference type="NCBI Taxonomy" id="226011"/>
    <lineage>
        <taxon>Bacteria</taxon>
        <taxon>Pseudomonadati</taxon>
        <taxon>Pseudomonadota</taxon>
        <taxon>Gammaproteobacteria</taxon>
        <taxon>Alteromonadales</taxon>
        <taxon>Alteromonadaceae</taxon>
        <taxon>Fluctibacter</taxon>
    </lineage>
</organism>
<evidence type="ECO:0000313" key="2">
    <source>
        <dbReference type="EMBL" id="MCC2616463.1"/>
    </source>
</evidence>
<dbReference type="RefSeq" id="WP_229159788.1">
    <property type="nucleotide sequence ID" value="NZ_JAJEWP010000002.1"/>
</dbReference>
<dbReference type="Proteomes" id="UP001520878">
    <property type="component" value="Unassembled WGS sequence"/>
</dbReference>
<sequence length="138" mass="15965">MMIEHLNLVVSDIQTSLRFYRAAFPHWQVRGGGEQDWYGVERPWVHVGDDNHYLTLNGNGSGENRDLTSNRLGLGHFAFVINNLSALEDRLSDAGFQPSKRGAAHPYRRNLYYEDADGFEIEFVEYLSDIPEQRNRYD</sequence>
<dbReference type="PROSITE" id="PS51819">
    <property type="entry name" value="VOC"/>
    <property type="match status" value="1"/>
</dbReference>
<dbReference type="SUPFAM" id="SSF54593">
    <property type="entry name" value="Glyoxalase/Bleomycin resistance protein/Dihydroxybiphenyl dioxygenase"/>
    <property type="match status" value="1"/>
</dbReference>
<gene>
    <name evidence="2" type="ORF">LJ739_09445</name>
</gene>
<name>A0ABS8G7G4_9ALTE</name>
<accession>A0ABS8G7G4</accession>
<feature type="domain" description="VOC" evidence="1">
    <location>
        <begin position="2"/>
        <end position="126"/>
    </location>
</feature>
<comment type="caution">
    <text evidence="2">The sequence shown here is derived from an EMBL/GenBank/DDBJ whole genome shotgun (WGS) entry which is preliminary data.</text>
</comment>
<dbReference type="Pfam" id="PF00903">
    <property type="entry name" value="Glyoxalase"/>
    <property type="match status" value="1"/>
</dbReference>
<evidence type="ECO:0000313" key="3">
    <source>
        <dbReference type="Proteomes" id="UP001520878"/>
    </source>
</evidence>
<proteinExistence type="predicted"/>
<reference evidence="2 3" key="1">
    <citation type="submission" date="2021-10" db="EMBL/GenBank/DDBJ databases">
        <title>Draft genome of Aestuariibacter halophilus JC2043.</title>
        <authorList>
            <person name="Emsley S.A."/>
            <person name="Pfannmuller K.M."/>
            <person name="Ushijima B."/>
            <person name="Saw J.H."/>
            <person name="Videau P."/>
        </authorList>
    </citation>
    <scope>NUCLEOTIDE SEQUENCE [LARGE SCALE GENOMIC DNA]</scope>
    <source>
        <strain evidence="2 3">JC2043</strain>
    </source>
</reference>
<keyword evidence="3" id="KW-1185">Reference proteome</keyword>
<dbReference type="InterPro" id="IPR004360">
    <property type="entry name" value="Glyas_Fos-R_dOase_dom"/>
</dbReference>
<evidence type="ECO:0000259" key="1">
    <source>
        <dbReference type="PROSITE" id="PS51819"/>
    </source>
</evidence>
<dbReference type="EMBL" id="JAJEWP010000002">
    <property type="protein sequence ID" value="MCC2616463.1"/>
    <property type="molecule type" value="Genomic_DNA"/>
</dbReference>
<dbReference type="CDD" id="cd06587">
    <property type="entry name" value="VOC"/>
    <property type="match status" value="1"/>
</dbReference>
<protein>
    <submittedName>
        <fullName evidence="2">VOC family protein</fullName>
    </submittedName>
</protein>
<dbReference type="Gene3D" id="3.10.180.10">
    <property type="entry name" value="2,3-Dihydroxybiphenyl 1,2-Dioxygenase, domain 1"/>
    <property type="match status" value="1"/>
</dbReference>
<dbReference type="InterPro" id="IPR037523">
    <property type="entry name" value="VOC_core"/>
</dbReference>
<dbReference type="InterPro" id="IPR029068">
    <property type="entry name" value="Glyas_Bleomycin-R_OHBP_Dase"/>
</dbReference>